<keyword evidence="3" id="KW-1185">Reference proteome</keyword>
<evidence type="ECO:0000313" key="3">
    <source>
        <dbReference type="Proteomes" id="UP000077317"/>
    </source>
</evidence>
<dbReference type="AlphaFoldDB" id="A0A172Q826"/>
<dbReference type="Proteomes" id="UP000077317">
    <property type="component" value="Chromosome"/>
</dbReference>
<dbReference type="KEGG" id="spat:A0O21_06030"/>
<dbReference type="InterPro" id="IPR009526">
    <property type="entry name" value="DUF1146"/>
</dbReference>
<proteinExistence type="predicted"/>
<feature type="transmembrane region" description="Helical" evidence="1">
    <location>
        <begin position="46"/>
        <end position="64"/>
    </location>
</feature>
<evidence type="ECO:0008006" key="4">
    <source>
        <dbReference type="Google" id="ProtNLM"/>
    </source>
</evidence>
<accession>A0A172Q826</accession>
<dbReference type="NCBIfam" id="TIGR02327">
    <property type="entry name" value="int_mem_ywzB"/>
    <property type="match status" value="1"/>
</dbReference>
<dbReference type="RefSeq" id="WP_067062842.1">
    <property type="nucleotide sequence ID" value="NZ_CP014699.1"/>
</dbReference>
<keyword evidence="1" id="KW-1133">Transmembrane helix</keyword>
<name>A0A172Q826_9STRE</name>
<reference evidence="2 3" key="1">
    <citation type="journal article" date="2016" name="Int. J. Syst. Evol. Microbiol.">
        <title>Streptococcuspantholopis sp. nov., isolated from faeces of the Tibetan antelope (Pantholops hodgsonii).</title>
        <authorList>
            <person name="Bai X."/>
            <person name="Xiong Y."/>
            <person name="Lu S."/>
            <person name="Jin D."/>
            <person name="Lai X."/>
            <person name="Yang J."/>
            <person name="Niu L."/>
            <person name="Hu S."/>
            <person name="Meng X."/>
            <person name="Pu J."/>
            <person name="Ye C."/>
            <person name="Xu J."/>
        </authorList>
    </citation>
    <scope>NUCLEOTIDE SEQUENCE [LARGE SCALE GENOMIC DNA]</scope>
    <source>
        <strain evidence="2 3">TA 26</strain>
    </source>
</reference>
<evidence type="ECO:0000313" key="2">
    <source>
        <dbReference type="EMBL" id="AND79610.1"/>
    </source>
</evidence>
<keyword evidence="1" id="KW-0812">Transmembrane</keyword>
<reference evidence="3" key="2">
    <citation type="submission" date="2016-03" db="EMBL/GenBank/DDBJ databases">
        <title>Streptococcus antelopensis sp. nov., isolated from the feces of the Tibetan antelope (Pantholops hodgsonii) in Hoh Xil National Nature Reserve, Qinghai, China.</title>
        <authorList>
            <person name="Bai X."/>
        </authorList>
    </citation>
    <scope>NUCLEOTIDE SEQUENCE [LARGE SCALE GENOMIC DNA]</scope>
    <source>
        <strain evidence="3">TA 26</strain>
    </source>
</reference>
<evidence type="ECO:0000256" key="1">
    <source>
        <dbReference type="SAM" id="Phobius"/>
    </source>
</evidence>
<dbReference type="EMBL" id="CP014699">
    <property type="protein sequence ID" value="AND79610.1"/>
    <property type="molecule type" value="Genomic_DNA"/>
</dbReference>
<dbReference type="Pfam" id="PF06612">
    <property type="entry name" value="DUF1146"/>
    <property type="match status" value="1"/>
</dbReference>
<dbReference type="OrthoDB" id="2224563at2"/>
<sequence>MEIINNIIALASHLFFTILFFQLLTSVFDWHNAIKMTPENIRRLRLFVILLSAALGYLVSHLMLEVIEISQNLFFILQ</sequence>
<keyword evidence="1" id="KW-0472">Membrane</keyword>
<dbReference type="STRING" id="1811193.A0O21_06030"/>
<protein>
    <recommendedName>
        <fullName evidence="4">DUF1146 domain-containing protein</fullName>
    </recommendedName>
</protein>
<gene>
    <name evidence="2" type="ORF">A0O21_06030</name>
</gene>
<feature type="transmembrane region" description="Helical" evidence="1">
    <location>
        <begin position="6"/>
        <end position="25"/>
    </location>
</feature>
<organism evidence="2 3">
    <name type="scientific">Streptococcus pantholopis</name>
    <dbReference type="NCBI Taxonomy" id="1811193"/>
    <lineage>
        <taxon>Bacteria</taxon>
        <taxon>Bacillati</taxon>
        <taxon>Bacillota</taxon>
        <taxon>Bacilli</taxon>
        <taxon>Lactobacillales</taxon>
        <taxon>Streptococcaceae</taxon>
        <taxon>Streptococcus</taxon>
    </lineage>
</organism>